<dbReference type="RefSeq" id="WP_188559947.1">
    <property type="nucleotide sequence ID" value="NZ_BMGS01000021.1"/>
</dbReference>
<organism evidence="1 2">
    <name type="scientific">Hymenobacter glacieicola</name>
    <dbReference type="NCBI Taxonomy" id="1562124"/>
    <lineage>
        <taxon>Bacteria</taxon>
        <taxon>Pseudomonadati</taxon>
        <taxon>Bacteroidota</taxon>
        <taxon>Cytophagia</taxon>
        <taxon>Cytophagales</taxon>
        <taxon>Hymenobacteraceae</taxon>
        <taxon>Hymenobacter</taxon>
    </lineage>
</organism>
<evidence type="ECO:0000313" key="2">
    <source>
        <dbReference type="Proteomes" id="UP000601361"/>
    </source>
</evidence>
<name>A0ABQ1X9K7_9BACT</name>
<sequence>MPKKKDIKAEEVMDQLELLDITVLSFNIPNDSRKAYYVDDVVEYTYDIMCDIATRDDYHLKVIIEIHCHLEMDDASYIDTSFMAEYIFELVPSAGETEGFTLDKLSEETKLSAVGVAYSTTRGLMHARAAGTLLEDAILPIINPATLIESVAEVSEDESEEA</sequence>
<comment type="caution">
    <text evidence="1">The sequence shown here is derived from an EMBL/GenBank/DDBJ whole genome shotgun (WGS) entry which is preliminary data.</text>
</comment>
<dbReference type="Proteomes" id="UP000601361">
    <property type="component" value="Unassembled WGS sequence"/>
</dbReference>
<protein>
    <submittedName>
        <fullName evidence="1">Uncharacterized protein</fullName>
    </submittedName>
</protein>
<accession>A0ABQ1X9K7</accession>
<evidence type="ECO:0000313" key="1">
    <source>
        <dbReference type="EMBL" id="GGG62469.1"/>
    </source>
</evidence>
<proteinExistence type="predicted"/>
<dbReference type="EMBL" id="BMGS01000021">
    <property type="protein sequence ID" value="GGG62469.1"/>
    <property type="molecule type" value="Genomic_DNA"/>
</dbReference>
<reference evidence="2" key="1">
    <citation type="journal article" date="2019" name="Int. J. Syst. Evol. Microbiol.">
        <title>The Global Catalogue of Microorganisms (GCM) 10K type strain sequencing project: providing services to taxonomists for standard genome sequencing and annotation.</title>
        <authorList>
            <consortium name="The Broad Institute Genomics Platform"/>
            <consortium name="The Broad Institute Genome Sequencing Center for Infectious Disease"/>
            <person name="Wu L."/>
            <person name="Ma J."/>
        </authorList>
    </citation>
    <scope>NUCLEOTIDE SEQUENCE [LARGE SCALE GENOMIC DNA]</scope>
    <source>
        <strain evidence="2">CGMCC 1.12990</strain>
    </source>
</reference>
<keyword evidence="2" id="KW-1185">Reference proteome</keyword>
<gene>
    <name evidence="1" type="ORF">GCM10011378_43260</name>
</gene>